<dbReference type="EMBL" id="NCKV01000012">
    <property type="protein sequence ID" value="RWS31964.1"/>
    <property type="molecule type" value="Genomic_DNA"/>
</dbReference>
<feature type="chain" id="PRO_5019441523" evidence="1">
    <location>
        <begin position="32"/>
        <end position="337"/>
    </location>
</feature>
<evidence type="ECO:0000313" key="5">
    <source>
        <dbReference type="Proteomes" id="UP000288716"/>
    </source>
</evidence>
<evidence type="ECO:0000259" key="3">
    <source>
        <dbReference type="Pfam" id="PF23071"/>
    </source>
</evidence>
<name>A0A443SWT6_9ACAR</name>
<feature type="domain" description="DUF7044" evidence="3">
    <location>
        <begin position="33"/>
        <end position="119"/>
    </location>
</feature>
<dbReference type="VEuPathDB" id="VectorBase:LDEU000072"/>
<feature type="domain" description="DUF7042" evidence="2">
    <location>
        <begin position="138"/>
        <end position="263"/>
    </location>
</feature>
<dbReference type="Pfam" id="PF23071">
    <property type="entry name" value="DUF7044"/>
    <property type="match status" value="1"/>
</dbReference>
<evidence type="ECO:0000313" key="4">
    <source>
        <dbReference type="EMBL" id="RWS31964.1"/>
    </source>
</evidence>
<dbReference type="PANTHER" id="PTHR22255:SF9">
    <property type="entry name" value="LP06548P"/>
    <property type="match status" value="1"/>
</dbReference>
<evidence type="ECO:0000256" key="1">
    <source>
        <dbReference type="SAM" id="SignalP"/>
    </source>
</evidence>
<comment type="caution">
    <text evidence="4">The sequence shown here is derived from an EMBL/GenBank/DDBJ whole genome shotgun (WGS) entry which is preliminary data.</text>
</comment>
<proteinExistence type="predicted"/>
<dbReference type="OrthoDB" id="9979716at2759"/>
<dbReference type="AlphaFoldDB" id="A0A443SWT6"/>
<keyword evidence="5" id="KW-1185">Reference proteome</keyword>
<accession>A0A443SWT6</accession>
<evidence type="ECO:0000259" key="2">
    <source>
        <dbReference type="Pfam" id="PF23069"/>
    </source>
</evidence>
<dbReference type="Pfam" id="PF23069">
    <property type="entry name" value="DUF7042"/>
    <property type="match status" value="1"/>
</dbReference>
<organism evidence="4 5">
    <name type="scientific">Leptotrombidium deliense</name>
    <dbReference type="NCBI Taxonomy" id="299467"/>
    <lineage>
        <taxon>Eukaryota</taxon>
        <taxon>Metazoa</taxon>
        <taxon>Ecdysozoa</taxon>
        <taxon>Arthropoda</taxon>
        <taxon>Chelicerata</taxon>
        <taxon>Arachnida</taxon>
        <taxon>Acari</taxon>
        <taxon>Acariformes</taxon>
        <taxon>Trombidiformes</taxon>
        <taxon>Prostigmata</taxon>
        <taxon>Anystina</taxon>
        <taxon>Parasitengona</taxon>
        <taxon>Trombiculoidea</taxon>
        <taxon>Trombiculidae</taxon>
        <taxon>Leptotrombidium</taxon>
    </lineage>
</organism>
<feature type="signal peptide" evidence="1">
    <location>
        <begin position="1"/>
        <end position="31"/>
    </location>
</feature>
<dbReference type="STRING" id="299467.A0A443SWT6"/>
<dbReference type="InterPro" id="IPR055472">
    <property type="entry name" value="DUF7044"/>
</dbReference>
<keyword evidence="1" id="KW-0732">Signal</keyword>
<sequence length="337" mass="38270">MNVDVRLTLRSNLVLFYSLLCLLLFANSTAADTCRIPEQWEGLWFLKSAPDPIRIHGTTISEKGVCRTNSSDKFLIYNSTDGCVRCMVIYQKHKNVLQYKETSCITEKRGRIKTLNEVCGEINGDNPLVSLFRHDAVPEVCPFTGHWQFLYSKGQGECKDPMSTIQSCTDHASVIFKFKACHDVGGSESKDEKLECFAEWKDGQFFYLVGKVTHNLVKTDEDRFRCYVLDKVNSSAISMAQSSSASCDNLLSPSEGSLTMKIYKTATTTKQMCEFPTWILQSWKSLDGADVYNFSNFSFRTYNTSTPNSVIRDGYCVRHEKKTDAFTELIVHSTNHW</sequence>
<dbReference type="PANTHER" id="PTHR22255">
    <property type="entry name" value="LP06548P"/>
    <property type="match status" value="1"/>
</dbReference>
<dbReference type="Proteomes" id="UP000288716">
    <property type="component" value="Unassembled WGS sequence"/>
</dbReference>
<gene>
    <name evidence="4" type="ORF">B4U80_01533</name>
</gene>
<dbReference type="InterPro" id="IPR055470">
    <property type="entry name" value="DUF7042"/>
</dbReference>
<protein>
    <submittedName>
        <fullName evidence="4">Uncharacterized protein</fullName>
    </submittedName>
</protein>
<reference evidence="4 5" key="1">
    <citation type="journal article" date="2018" name="Gigascience">
        <title>Genomes of trombidid mites reveal novel predicted allergens and laterally-transferred genes associated with secondary metabolism.</title>
        <authorList>
            <person name="Dong X."/>
            <person name="Chaisiri K."/>
            <person name="Xia D."/>
            <person name="Armstrong S.D."/>
            <person name="Fang Y."/>
            <person name="Donnelly M.J."/>
            <person name="Kadowaki T."/>
            <person name="McGarry J.W."/>
            <person name="Darby A.C."/>
            <person name="Makepeace B.L."/>
        </authorList>
    </citation>
    <scope>NUCLEOTIDE SEQUENCE [LARGE SCALE GENOMIC DNA]</scope>
    <source>
        <strain evidence="4">UoL-UT</strain>
    </source>
</reference>
<dbReference type="GO" id="GO:0061909">
    <property type="term" value="P:autophagosome-lysosome fusion"/>
    <property type="evidence" value="ECO:0007669"/>
    <property type="project" value="TreeGrafter"/>
</dbReference>